<dbReference type="GO" id="GO:0016798">
    <property type="term" value="F:hydrolase activity, acting on glycosyl bonds"/>
    <property type="evidence" value="ECO:0007669"/>
    <property type="project" value="UniProtKB-KW"/>
</dbReference>
<dbReference type="Gene3D" id="3.20.20.80">
    <property type="entry name" value="Glycosidases"/>
    <property type="match status" value="1"/>
</dbReference>
<dbReference type="AlphaFoldDB" id="B9SY58"/>
<dbReference type="EMBL" id="EQ974242">
    <property type="protein sequence ID" value="EEF31442.1"/>
    <property type="molecule type" value="Genomic_DNA"/>
</dbReference>
<dbReference type="SUPFAM" id="SSF51445">
    <property type="entry name" value="(Trans)glycosidases"/>
    <property type="match status" value="1"/>
</dbReference>
<dbReference type="Proteomes" id="UP000008311">
    <property type="component" value="Unassembled WGS sequence"/>
</dbReference>
<dbReference type="PANTHER" id="PTHR45708">
    <property type="entry name" value="ENDOCHITINASE"/>
    <property type="match status" value="1"/>
</dbReference>
<accession>B9SY58</accession>
<dbReference type="InterPro" id="IPR050542">
    <property type="entry name" value="Glycosyl_Hydrlase18_Chitinase"/>
</dbReference>
<evidence type="ECO:0000313" key="3">
    <source>
        <dbReference type="EMBL" id="EEF31442.1"/>
    </source>
</evidence>
<protein>
    <submittedName>
        <fullName evidence="3">Uncharacterized protein</fullName>
    </submittedName>
</protein>
<reference evidence="4" key="1">
    <citation type="journal article" date="2010" name="Nat. Biotechnol.">
        <title>Draft genome sequence of the oilseed species Ricinus communis.</title>
        <authorList>
            <person name="Chan A.P."/>
            <person name="Crabtree J."/>
            <person name="Zhao Q."/>
            <person name="Lorenzi H."/>
            <person name="Orvis J."/>
            <person name="Puiu D."/>
            <person name="Melake-Berhan A."/>
            <person name="Jones K.M."/>
            <person name="Redman J."/>
            <person name="Chen G."/>
            <person name="Cahoon E.B."/>
            <person name="Gedil M."/>
            <person name="Stanke M."/>
            <person name="Haas B.J."/>
            <person name="Wortman J.R."/>
            <person name="Fraser-Liggett C.M."/>
            <person name="Ravel J."/>
            <person name="Rabinowicz P.D."/>
        </authorList>
    </citation>
    <scope>NUCLEOTIDE SEQUENCE [LARGE SCALE GENOMIC DNA]</scope>
    <source>
        <strain evidence="4">cv. Hale</strain>
    </source>
</reference>
<keyword evidence="1" id="KW-0378">Hydrolase</keyword>
<dbReference type="PANTHER" id="PTHR45708:SF49">
    <property type="entry name" value="ENDOCHITINASE"/>
    <property type="match status" value="1"/>
</dbReference>
<evidence type="ECO:0000256" key="2">
    <source>
        <dbReference type="ARBA" id="ARBA00023295"/>
    </source>
</evidence>
<name>B9SY58_RICCO</name>
<evidence type="ECO:0000256" key="1">
    <source>
        <dbReference type="ARBA" id="ARBA00022801"/>
    </source>
</evidence>
<dbReference type="STRING" id="3988.B9SY58"/>
<keyword evidence="4" id="KW-1185">Reference proteome</keyword>
<dbReference type="InParanoid" id="B9SY58"/>
<gene>
    <name evidence="3" type="ORF">RCOM_0481310</name>
</gene>
<organism evidence="3 4">
    <name type="scientific">Ricinus communis</name>
    <name type="common">Castor bean</name>
    <dbReference type="NCBI Taxonomy" id="3988"/>
    <lineage>
        <taxon>Eukaryota</taxon>
        <taxon>Viridiplantae</taxon>
        <taxon>Streptophyta</taxon>
        <taxon>Embryophyta</taxon>
        <taxon>Tracheophyta</taxon>
        <taxon>Spermatophyta</taxon>
        <taxon>Magnoliopsida</taxon>
        <taxon>eudicotyledons</taxon>
        <taxon>Gunneridae</taxon>
        <taxon>Pentapetalae</taxon>
        <taxon>rosids</taxon>
        <taxon>fabids</taxon>
        <taxon>Malpighiales</taxon>
        <taxon>Euphorbiaceae</taxon>
        <taxon>Acalyphoideae</taxon>
        <taxon>Acalypheae</taxon>
        <taxon>Ricinus</taxon>
    </lineage>
</organism>
<proteinExistence type="predicted"/>
<evidence type="ECO:0000313" key="4">
    <source>
        <dbReference type="Proteomes" id="UP000008311"/>
    </source>
</evidence>
<keyword evidence="2" id="KW-0326">Glycosidase</keyword>
<dbReference type="InterPro" id="IPR017853">
    <property type="entry name" value="GH"/>
</dbReference>
<sequence>MEETIPTINLAGQCDPQSNGCTGLSSNTKSCQAAKSIKVMLPIGGRAGS</sequence>